<feature type="transmembrane region" description="Helical" evidence="2">
    <location>
        <begin position="52"/>
        <end position="76"/>
    </location>
</feature>
<evidence type="ECO:0000313" key="5">
    <source>
        <dbReference type="Proteomes" id="UP000235025"/>
    </source>
</evidence>
<dbReference type="AlphaFoldDB" id="A0A2N6KF03"/>
<gene>
    <name evidence="4" type="ORF">CEN50_13975</name>
</gene>
<evidence type="ECO:0000313" key="4">
    <source>
        <dbReference type="EMBL" id="PLZ97661.1"/>
    </source>
</evidence>
<evidence type="ECO:0000259" key="3">
    <source>
        <dbReference type="Pfam" id="PF12849"/>
    </source>
</evidence>
<dbReference type="RefSeq" id="WP_102173330.1">
    <property type="nucleotide sequence ID" value="NZ_NMQA01000162.1"/>
</dbReference>
<comment type="caution">
    <text evidence="4">The sequence shown here is derived from an EMBL/GenBank/DDBJ whole genome shotgun (WGS) entry which is preliminary data.</text>
</comment>
<dbReference type="PANTHER" id="PTHR30570">
    <property type="entry name" value="PERIPLASMIC PHOSPHATE BINDING COMPONENT OF PHOSPHATE ABC TRANSPORTER"/>
    <property type="match status" value="1"/>
</dbReference>
<dbReference type="SUPFAM" id="SSF53850">
    <property type="entry name" value="Periplasmic binding protein-like II"/>
    <property type="match status" value="1"/>
</dbReference>
<dbReference type="Gene3D" id="3.40.190.10">
    <property type="entry name" value="Periplasmic binding protein-like II"/>
    <property type="match status" value="2"/>
</dbReference>
<name>A0A2N6KF03_9CYAN</name>
<dbReference type="PANTHER" id="PTHR30570:SF1">
    <property type="entry name" value="PHOSPHATE-BINDING PROTEIN PSTS"/>
    <property type="match status" value="1"/>
</dbReference>
<keyword evidence="2" id="KW-0472">Membrane</keyword>
<dbReference type="InterPro" id="IPR050811">
    <property type="entry name" value="Phosphate_ABC_transporter"/>
</dbReference>
<sequence length="393" mass="42434">MDTQESNHQGNVVCGWCSYDANPLGAKYCQKCGKPLVIASVPPSQPINNIKLAFSASWLPIFLILLLVSGISFLFWDQVRFLSIVSSLNGGSGKISPDLQSISSRSDIGLYNSMKEVPKVPDGIFNYGGAVLFASLTASGTHEAMTASHPNFRLRYTEPKDGKPGTSKGITMLIDGELSIAQIGIPLRDSDYSRAKDRGFTIEQIPIAIDGVVFYTHPDINIPGLSIDQLQAIYKGEITNWKEVGGDDVPIVPFVMDPKVANLLNVLLGSEANKVSPKVQSFRDYTEAIRKVAATPGGIAFGGAGPIVGQKSIRPLAVAAVNGKNYVSPFVEDGTRVNASAFRDGTYPFTRRLFIAIRRDGTPDETAGIAYVNMLLSKEGQKFVEKAGYVPLR</sequence>
<protein>
    <recommendedName>
        <fullName evidence="3">PBP domain-containing protein</fullName>
    </recommendedName>
</protein>
<organism evidence="4 5">
    <name type="scientific">Fischerella thermalis CCMEE 5268</name>
    <dbReference type="NCBI Taxonomy" id="2019662"/>
    <lineage>
        <taxon>Bacteria</taxon>
        <taxon>Bacillati</taxon>
        <taxon>Cyanobacteriota</taxon>
        <taxon>Cyanophyceae</taxon>
        <taxon>Nostocales</taxon>
        <taxon>Hapalosiphonaceae</taxon>
        <taxon>Fischerella</taxon>
    </lineage>
</organism>
<dbReference type="InterPro" id="IPR024370">
    <property type="entry name" value="PBP_domain"/>
</dbReference>
<evidence type="ECO:0000256" key="2">
    <source>
        <dbReference type="SAM" id="Phobius"/>
    </source>
</evidence>
<proteinExistence type="predicted"/>
<keyword evidence="2" id="KW-1133">Transmembrane helix</keyword>
<keyword evidence="2" id="KW-0812">Transmembrane</keyword>
<feature type="domain" description="PBP" evidence="3">
    <location>
        <begin position="144"/>
        <end position="379"/>
    </location>
</feature>
<reference evidence="4 5" key="1">
    <citation type="submission" date="2017-07" db="EMBL/GenBank/DDBJ databases">
        <title>Genomes of Fischerella (Mastigocladus) sp. strains.</title>
        <authorList>
            <person name="Miller S.R."/>
        </authorList>
    </citation>
    <scope>NUCLEOTIDE SEQUENCE [LARGE SCALE GENOMIC DNA]</scope>
    <source>
        <strain evidence="4 5">CCMEE 5268</strain>
    </source>
</reference>
<dbReference type="Proteomes" id="UP000235025">
    <property type="component" value="Unassembled WGS sequence"/>
</dbReference>
<dbReference type="Pfam" id="PF12849">
    <property type="entry name" value="PBP_like_2"/>
    <property type="match status" value="1"/>
</dbReference>
<keyword evidence="1" id="KW-0732">Signal</keyword>
<evidence type="ECO:0000256" key="1">
    <source>
        <dbReference type="ARBA" id="ARBA00022729"/>
    </source>
</evidence>
<dbReference type="EMBL" id="NMQA01000162">
    <property type="protein sequence ID" value="PLZ97661.1"/>
    <property type="molecule type" value="Genomic_DNA"/>
</dbReference>
<accession>A0A2N6KF03</accession>